<evidence type="ECO:0000259" key="6">
    <source>
        <dbReference type="PROSITE" id="PS50109"/>
    </source>
</evidence>
<comment type="catalytic activity">
    <reaction evidence="1">
        <text>ATP + protein L-histidine = ADP + protein N-phospho-L-histidine.</text>
        <dbReference type="EC" id="2.7.13.3"/>
    </reaction>
</comment>
<dbReference type="Pfam" id="PF07494">
    <property type="entry name" value="Reg_prop"/>
    <property type="match status" value="7"/>
</dbReference>
<dbReference type="EMBL" id="FQUS01000011">
    <property type="protein sequence ID" value="SHF66594.1"/>
    <property type="molecule type" value="Genomic_DNA"/>
</dbReference>
<dbReference type="SUPFAM" id="SSF63829">
    <property type="entry name" value="Calcium-dependent phosphotriesterase"/>
    <property type="match status" value="4"/>
</dbReference>
<feature type="transmembrane region" description="Helical" evidence="5">
    <location>
        <begin position="828"/>
        <end position="846"/>
    </location>
</feature>
<dbReference type="Proteomes" id="UP000184041">
    <property type="component" value="Unassembled WGS sequence"/>
</dbReference>
<dbReference type="RefSeq" id="WP_073064206.1">
    <property type="nucleotide sequence ID" value="NZ_FQUS01000011.1"/>
</dbReference>
<keyword evidence="4" id="KW-0175">Coiled coil</keyword>
<dbReference type="InterPro" id="IPR036890">
    <property type="entry name" value="HATPase_C_sf"/>
</dbReference>
<dbReference type="Gene3D" id="1.10.287.130">
    <property type="match status" value="1"/>
</dbReference>
<keyword evidence="5" id="KW-0472">Membrane</keyword>
<dbReference type="InterPro" id="IPR011123">
    <property type="entry name" value="Y_Y_Y"/>
</dbReference>
<dbReference type="SUPFAM" id="SSF55874">
    <property type="entry name" value="ATPase domain of HSP90 chaperone/DNA topoisomerase II/histidine kinase"/>
    <property type="match status" value="1"/>
</dbReference>
<feature type="domain" description="Histidine kinase" evidence="6">
    <location>
        <begin position="983"/>
        <end position="1162"/>
    </location>
</feature>
<evidence type="ECO:0000256" key="4">
    <source>
        <dbReference type="SAM" id="Coils"/>
    </source>
</evidence>
<dbReference type="OrthoDB" id="9809670at2"/>
<dbReference type="PRINTS" id="PR00344">
    <property type="entry name" value="BCTRLSENSOR"/>
</dbReference>
<dbReference type="InterPro" id="IPR011110">
    <property type="entry name" value="Reg_prop"/>
</dbReference>
<dbReference type="PROSITE" id="PS50109">
    <property type="entry name" value="HIS_KIN"/>
    <property type="match status" value="1"/>
</dbReference>
<dbReference type="AlphaFoldDB" id="A0A1M5DIC1"/>
<dbReference type="Gene3D" id="2.60.40.10">
    <property type="entry name" value="Immunoglobulins"/>
    <property type="match status" value="1"/>
</dbReference>
<dbReference type="GO" id="GO:0000155">
    <property type="term" value="F:phosphorelay sensor kinase activity"/>
    <property type="evidence" value="ECO:0007669"/>
    <property type="project" value="TreeGrafter"/>
</dbReference>
<dbReference type="InterPro" id="IPR015943">
    <property type="entry name" value="WD40/YVTN_repeat-like_dom_sf"/>
</dbReference>
<sequence>MKMTSIRSFLEFLADFFFLSITIIHKRLIKVLGFTAAFLFFLCISQGYSQEHSFQFKHLGLDEGLSQSSVPSIIQDDEGFMWFGTTGGLNRYDGHEMTVYRRDLVDNNSLSDKHIADMCKDTEGNLWIATGNGLSFFNIGEERFKRYFAEDRPGSVSANVIHATHCDTDGTVWVATKNGLNKLVDKDEGGFVRLAVVDGENNFQEVYRDSTGRLWAGTFGEGLYYLDREGQLAHSQITGLNNKKITTIHDGEAGYLWVGTNNGLYRINPERNKATLYQYEADNPASLSENTVNVVYRDSQSNVWVGTGDGLNLYHPETDEFTRFKADPRDDQSISSNQIHSLFEDRHNTLWIGTWSAGLNKFSYHQKDIQYYFHDPESGNSLSGNNIWDFLQDNDGQNIWIGTDEGLNRFNRDTGKFEYFLNEPGDDHSLSSNRIFNIAQDRSGDLWLATSRGVNKLNPESGDVDRYLHKANDPNTISYNSLWSLAIDSSGCIWIATTSRGLDVMDPETETFTHYRHDSDDPKSISSSFVTEIYIDSKSNIWVGTRQGLNLYQPERDNFKQFAYTAGNPHSLGNSSVLDIHEDSKGRLWVGTTMGANVLDIESHNVLHYFSRKNGLPDDIVYAITEDHEASVYLGTTRGLAVWNSETETFSIFDKRDGLQGNEFNAGAALTSSAGKVYMGGTNGFNTFFPGDLTGNPNVPPVVITDFQLFNTSVPVHGNREEKGENRDILEQSITHTDTLTLSYSDNVISFEFAALNFTIPEKNQYAYKLEGFDETWNYIGNRNFVTYTHLDPGEYTFRVKAANNDGVWNEEGTSLALMITPPFWQTSWFYLLGILLAGGTVVLGYRWKLRSIHQQNEQLEQEVESRTSELYEKNKHLKEALKELRETRSQLVEKAHKAGMADIATGVLHNVGNILNSVNTSVSMIRETSKKSKLANLYEANNLLEKHMDQIEEFILETPKGKKLLSYYLKLEEPLRKEQKEILDQSRRLNKKIDLISDVITAQQNYAGSAMEADQMSLEEMIDDALSLQSATIERHKLTVRKEINSVDPIIAHRTQLIHILINIFKNAKEAIIKKAPPEKMISIKVWQQQDEVFLSVSDNGGGIKEENMDKIFTQGFTTKKSGHGFGLHSCANYMRSMGGQIKVESEEEGATFTLIFPTTYKKRLNQSETLRAFQHEN</sequence>
<keyword evidence="5" id="KW-0812">Transmembrane</keyword>
<dbReference type="Pfam" id="PF07495">
    <property type="entry name" value="Y_Y_Y"/>
    <property type="match status" value="1"/>
</dbReference>
<feature type="transmembrane region" description="Helical" evidence="5">
    <location>
        <begin position="31"/>
        <end position="48"/>
    </location>
</feature>
<evidence type="ECO:0000256" key="2">
    <source>
        <dbReference type="ARBA" id="ARBA00012438"/>
    </source>
</evidence>
<gene>
    <name evidence="7" type="ORF">SAMN05443144_111123</name>
</gene>
<protein>
    <recommendedName>
        <fullName evidence="2">histidine kinase</fullName>
        <ecNumber evidence="2">2.7.13.3</ecNumber>
    </recommendedName>
</protein>
<dbReference type="Pfam" id="PF02518">
    <property type="entry name" value="HATPase_c"/>
    <property type="match status" value="1"/>
</dbReference>
<evidence type="ECO:0000256" key="1">
    <source>
        <dbReference type="ARBA" id="ARBA00000085"/>
    </source>
</evidence>
<dbReference type="Gene3D" id="2.130.10.10">
    <property type="entry name" value="YVTN repeat-like/Quinoprotein amine dehydrogenase"/>
    <property type="match status" value="2"/>
</dbReference>
<keyword evidence="5" id="KW-1133">Transmembrane helix</keyword>
<name>A0A1M5DIC1_9BACT</name>
<dbReference type="InterPro" id="IPR013783">
    <property type="entry name" value="Ig-like_fold"/>
</dbReference>
<keyword evidence="8" id="KW-1185">Reference proteome</keyword>
<dbReference type="Gene3D" id="3.30.565.10">
    <property type="entry name" value="Histidine kinase-like ATPase, C-terminal domain"/>
    <property type="match status" value="1"/>
</dbReference>
<accession>A0A1M5DIC1</accession>
<dbReference type="SMART" id="SM00387">
    <property type="entry name" value="HATPase_c"/>
    <property type="match status" value="1"/>
</dbReference>
<evidence type="ECO:0000256" key="5">
    <source>
        <dbReference type="SAM" id="Phobius"/>
    </source>
</evidence>
<keyword evidence="3" id="KW-0597">Phosphoprotein</keyword>
<dbReference type="InterPro" id="IPR003594">
    <property type="entry name" value="HATPase_dom"/>
</dbReference>
<dbReference type="InterPro" id="IPR004358">
    <property type="entry name" value="Sig_transdc_His_kin-like_C"/>
</dbReference>
<dbReference type="EC" id="2.7.13.3" evidence="2"/>
<dbReference type="PANTHER" id="PTHR43547:SF2">
    <property type="entry name" value="HYBRID SIGNAL TRANSDUCTION HISTIDINE KINASE C"/>
    <property type="match status" value="1"/>
</dbReference>
<reference evidence="7 8" key="1">
    <citation type="submission" date="2016-11" db="EMBL/GenBank/DDBJ databases">
        <authorList>
            <person name="Jaros S."/>
            <person name="Januszkiewicz K."/>
            <person name="Wedrychowicz H."/>
        </authorList>
    </citation>
    <scope>NUCLEOTIDE SEQUENCE [LARGE SCALE GENOMIC DNA]</scope>
    <source>
        <strain evidence="7 8">DSM 21986</strain>
    </source>
</reference>
<dbReference type="InterPro" id="IPR005467">
    <property type="entry name" value="His_kinase_dom"/>
</dbReference>
<evidence type="ECO:0000256" key="3">
    <source>
        <dbReference type="ARBA" id="ARBA00022553"/>
    </source>
</evidence>
<feature type="coiled-coil region" evidence="4">
    <location>
        <begin position="850"/>
        <end position="898"/>
    </location>
</feature>
<dbReference type="STRING" id="1194090.SAMN05443144_111123"/>
<organism evidence="7 8">
    <name type="scientific">Fodinibius roseus</name>
    <dbReference type="NCBI Taxonomy" id="1194090"/>
    <lineage>
        <taxon>Bacteria</taxon>
        <taxon>Pseudomonadati</taxon>
        <taxon>Balneolota</taxon>
        <taxon>Balneolia</taxon>
        <taxon>Balneolales</taxon>
        <taxon>Balneolaceae</taxon>
        <taxon>Fodinibius</taxon>
    </lineage>
</organism>
<proteinExistence type="predicted"/>
<evidence type="ECO:0000313" key="7">
    <source>
        <dbReference type="EMBL" id="SHF66594.1"/>
    </source>
</evidence>
<evidence type="ECO:0000313" key="8">
    <source>
        <dbReference type="Proteomes" id="UP000184041"/>
    </source>
</evidence>
<dbReference type="PANTHER" id="PTHR43547">
    <property type="entry name" value="TWO-COMPONENT HISTIDINE KINASE"/>
    <property type="match status" value="1"/>
</dbReference>
<dbReference type="FunFam" id="2.60.40.10:FF:000791">
    <property type="entry name" value="Two-component system sensor histidine kinase/response regulator"/>
    <property type="match status" value="1"/>
</dbReference>